<sequence length="147" mass="17188">MANYQEAFQYAFSNTSETRQSLYCNSDPLIYWQSLYNHGFSEKEVERIFEHIYAFELWSELKGEEIQNQQAAGLLLLINAQGYLSVMLSEMQNYFNINLSSQMCECTLNQINTLPENKLIEWLIAGVDYFSLIENRRLENMILAAKT</sequence>
<name>A0A023PZP2_9GAMM</name>
<dbReference type="RefSeq" id="WP_039609835.1">
    <property type="nucleotide sequence ID" value="NZ_JWIC01000006.1"/>
</dbReference>
<gene>
    <name evidence="2" type="ORF">JF50_12735</name>
</gene>
<dbReference type="Proteomes" id="UP000031327">
    <property type="component" value="Unassembled WGS sequence"/>
</dbReference>
<reference evidence="1" key="2">
    <citation type="journal article" date="2014" name="Science">
        <title>Marine tubeworm metamorphosis induced by arrays of bacterial phage tail-like structures.</title>
        <authorList>
            <person name="Shikuma N.J."/>
            <person name="Pilhofer M."/>
            <person name="Weiss G.L."/>
            <person name="Hadfield M.G."/>
            <person name="Jensen G.J."/>
            <person name="Newman D.K."/>
        </authorList>
    </citation>
    <scope>NUCLEOTIDE SEQUENCE</scope>
    <source>
        <strain evidence="1">HI1</strain>
    </source>
</reference>
<evidence type="ECO:0000313" key="2">
    <source>
        <dbReference type="EMBL" id="KID56769.1"/>
    </source>
</evidence>
<protein>
    <submittedName>
        <fullName evidence="1">Uncharacterized protein</fullName>
    </submittedName>
</protein>
<reference evidence="1" key="1">
    <citation type="journal article" date="2012" name="Sci. Rep.">
        <title>Recruitment in the sea: bacterial genes required for inducing larval settlement in a polychaete worm.</title>
        <authorList>
            <person name="Huang Y."/>
            <person name="Callahan S."/>
            <person name="Hadfield M.G."/>
        </authorList>
    </citation>
    <scope>NUCLEOTIDE SEQUENCE</scope>
    <source>
        <strain evidence="1">HI1</strain>
    </source>
</reference>
<dbReference type="EMBL" id="KF724687">
    <property type="protein sequence ID" value="AHX39688.1"/>
    <property type="molecule type" value="Genomic_DNA"/>
</dbReference>
<accession>A0A023PZP2</accession>
<reference evidence="2 3" key="3">
    <citation type="submission" date="2014-12" db="EMBL/GenBank/DDBJ databases">
        <title>Draft Genome Sequence of Pseudoalteromonas luteoviolacea HI1.</title>
        <authorList>
            <person name="Asahina A.Y."/>
            <person name="Hadfield M.G."/>
        </authorList>
    </citation>
    <scope>NUCLEOTIDE SEQUENCE [LARGE SCALE GENOMIC DNA]</scope>
    <source>
        <strain evidence="2 3">HI1</strain>
    </source>
</reference>
<dbReference type="OrthoDB" id="6316219at2"/>
<proteinExistence type="predicted"/>
<evidence type="ECO:0000313" key="3">
    <source>
        <dbReference type="Proteomes" id="UP000031327"/>
    </source>
</evidence>
<organism evidence="1">
    <name type="scientific">Pseudoalteromonas luteoviolacea</name>
    <dbReference type="NCBI Taxonomy" id="43657"/>
    <lineage>
        <taxon>Bacteria</taxon>
        <taxon>Pseudomonadati</taxon>
        <taxon>Pseudomonadota</taxon>
        <taxon>Gammaproteobacteria</taxon>
        <taxon>Alteromonadales</taxon>
        <taxon>Pseudoalteromonadaceae</taxon>
        <taxon>Pseudoalteromonas</taxon>
    </lineage>
</organism>
<dbReference type="EMBL" id="JWIC01000006">
    <property type="protein sequence ID" value="KID56769.1"/>
    <property type="molecule type" value="Genomic_DNA"/>
</dbReference>
<dbReference type="AlphaFoldDB" id="A0A023PZP2"/>
<evidence type="ECO:0000313" key="1">
    <source>
        <dbReference type="EMBL" id="AHX39688.1"/>
    </source>
</evidence>